<dbReference type="GeneID" id="69005855"/>
<dbReference type="Gene3D" id="3.40.640.10">
    <property type="entry name" value="Type I PLP-dependent aspartate aminotransferase-like (Major domain)"/>
    <property type="match status" value="1"/>
</dbReference>
<dbReference type="SUPFAM" id="SSF53383">
    <property type="entry name" value="PLP-dependent transferases"/>
    <property type="match status" value="1"/>
</dbReference>
<dbReference type="InterPro" id="IPR015424">
    <property type="entry name" value="PyrdxlP-dep_Trfase"/>
</dbReference>
<dbReference type="AlphaFoldDB" id="A0A2A4F1P8"/>
<proteinExistence type="predicted"/>
<gene>
    <name evidence="1" type="ORF">BZL54_30750</name>
</gene>
<dbReference type="RefSeq" id="WP_193834359.1">
    <property type="nucleotide sequence ID" value="NZ_CP020737.1"/>
</dbReference>
<dbReference type="EMBL" id="MTZU01000104">
    <property type="protein sequence ID" value="PCE26590.1"/>
    <property type="molecule type" value="Genomic_DNA"/>
</dbReference>
<protein>
    <submittedName>
        <fullName evidence="1">Uncharacterized protein</fullName>
    </submittedName>
</protein>
<evidence type="ECO:0000313" key="2">
    <source>
        <dbReference type="Proteomes" id="UP000217994"/>
    </source>
</evidence>
<sequence>MPSGDERVVVVSASSKARAMTGWRAAPASVMGELAKLGEDSASYAPSFVQAAGEVAQKRGWTVPAGRERAGPTHLYALGNFA</sequence>
<comment type="caution">
    <text evidence="1">The sequence shown here is derived from an EMBL/GenBank/DDBJ whole genome shotgun (WGS) entry which is preliminary data.</text>
</comment>
<organism evidence="1 2">
    <name type="scientific">Burkholderia ubonensis subsp. mesacidophila</name>
    <dbReference type="NCBI Taxonomy" id="265293"/>
    <lineage>
        <taxon>Bacteria</taxon>
        <taxon>Pseudomonadati</taxon>
        <taxon>Pseudomonadota</taxon>
        <taxon>Betaproteobacteria</taxon>
        <taxon>Burkholderiales</taxon>
        <taxon>Burkholderiaceae</taxon>
        <taxon>Burkholderia</taxon>
        <taxon>Burkholderia cepacia complex</taxon>
    </lineage>
</organism>
<evidence type="ECO:0000313" key="1">
    <source>
        <dbReference type="EMBL" id="PCE26590.1"/>
    </source>
</evidence>
<dbReference type="InterPro" id="IPR015421">
    <property type="entry name" value="PyrdxlP-dep_Trfase_major"/>
</dbReference>
<dbReference type="Proteomes" id="UP000217994">
    <property type="component" value="Unassembled WGS sequence"/>
</dbReference>
<accession>A0A2A4F1P8</accession>
<reference evidence="1 2" key="1">
    <citation type="submission" date="2017-01" db="EMBL/GenBank/DDBJ databases">
        <title>Whole-Genome Shotgun Sequencing of Two beta-Proteobacterial Species in Search of the Bulgecin Biosynthetic Cluster.</title>
        <authorList>
            <person name="Horsman M.E."/>
            <person name="Marous D.R."/>
            <person name="Li R."/>
            <person name="Oliver R.A."/>
            <person name="Byun B."/>
            <person name="Emrich S.J."/>
            <person name="Boggess B."/>
            <person name="Townsend C.A."/>
            <person name="Mobashery S."/>
        </authorList>
    </citation>
    <scope>NUCLEOTIDE SEQUENCE [LARGE SCALE GENOMIC DNA]</scope>
    <source>
        <strain evidence="1 2">ATCC 31433</strain>
    </source>
</reference>
<name>A0A2A4F1P8_9BURK</name>